<protein>
    <submittedName>
        <fullName evidence="1">Uncharacterized protein</fullName>
    </submittedName>
</protein>
<dbReference type="AlphaFoldDB" id="A0A0A0KR43"/>
<reference evidence="1 2" key="1">
    <citation type="journal article" date="2009" name="Nat. Genet.">
        <title>The genome of the cucumber, Cucumis sativus L.</title>
        <authorList>
            <person name="Huang S."/>
            <person name="Li R."/>
            <person name="Zhang Z."/>
            <person name="Li L."/>
            <person name="Gu X."/>
            <person name="Fan W."/>
            <person name="Lucas W.J."/>
            <person name="Wang X."/>
            <person name="Xie B."/>
            <person name="Ni P."/>
            <person name="Ren Y."/>
            <person name="Zhu H."/>
            <person name="Li J."/>
            <person name="Lin K."/>
            <person name="Jin W."/>
            <person name="Fei Z."/>
            <person name="Li G."/>
            <person name="Staub J."/>
            <person name="Kilian A."/>
            <person name="van der Vossen E.A."/>
            <person name="Wu Y."/>
            <person name="Guo J."/>
            <person name="He J."/>
            <person name="Jia Z."/>
            <person name="Ren Y."/>
            <person name="Tian G."/>
            <person name="Lu Y."/>
            <person name="Ruan J."/>
            <person name="Qian W."/>
            <person name="Wang M."/>
            <person name="Huang Q."/>
            <person name="Li B."/>
            <person name="Xuan Z."/>
            <person name="Cao J."/>
            <person name="Asan"/>
            <person name="Wu Z."/>
            <person name="Zhang J."/>
            <person name="Cai Q."/>
            <person name="Bai Y."/>
            <person name="Zhao B."/>
            <person name="Han Y."/>
            <person name="Li Y."/>
            <person name="Li X."/>
            <person name="Wang S."/>
            <person name="Shi Q."/>
            <person name="Liu S."/>
            <person name="Cho W.K."/>
            <person name="Kim J.Y."/>
            <person name="Xu Y."/>
            <person name="Heller-Uszynska K."/>
            <person name="Miao H."/>
            <person name="Cheng Z."/>
            <person name="Zhang S."/>
            <person name="Wu J."/>
            <person name="Yang Y."/>
            <person name="Kang H."/>
            <person name="Li M."/>
            <person name="Liang H."/>
            <person name="Ren X."/>
            <person name="Shi Z."/>
            <person name="Wen M."/>
            <person name="Jian M."/>
            <person name="Yang H."/>
            <person name="Zhang G."/>
            <person name="Yang Z."/>
            <person name="Chen R."/>
            <person name="Liu S."/>
            <person name="Li J."/>
            <person name="Ma L."/>
            <person name="Liu H."/>
            <person name="Zhou Y."/>
            <person name="Zhao J."/>
            <person name="Fang X."/>
            <person name="Li G."/>
            <person name="Fang L."/>
            <person name="Li Y."/>
            <person name="Liu D."/>
            <person name="Zheng H."/>
            <person name="Zhang Y."/>
            <person name="Qin N."/>
            <person name="Li Z."/>
            <person name="Yang G."/>
            <person name="Yang S."/>
            <person name="Bolund L."/>
            <person name="Kristiansen K."/>
            <person name="Zheng H."/>
            <person name="Li S."/>
            <person name="Zhang X."/>
            <person name="Yang H."/>
            <person name="Wang J."/>
            <person name="Sun R."/>
            <person name="Zhang B."/>
            <person name="Jiang S."/>
            <person name="Wang J."/>
            <person name="Du Y."/>
            <person name="Li S."/>
        </authorList>
    </citation>
    <scope>NUCLEOTIDE SEQUENCE [LARGE SCALE GENOMIC DNA]</scope>
    <source>
        <strain evidence="2">cv. 9930</strain>
    </source>
</reference>
<sequence length="65" mass="7217">MVMTCDLTYHKKITWVMRIGPDSKTKERKCISSAKGQAFGFGFGSPTCGHSHRAFAQNPWIGSLL</sequence>
<gene>
    <name evidence="1" type="ORF">Csa_5G158520</name>
</gene>
<dbReference type="EMBL" id="CM002926">
    <property type="protein sequence ID" value="KGN50196.1"/>
    <property type="molecule type" value="Genomic_DNA"/>
</dbReference>
<evidence type="ECO:0000313" key="1">
    <source>
        <dbReference type="EMBL" id="KGN50196.1"/>
    </source>
</evidence>
<reference evidence="1 2" key="3">
    <citation type="journal article" date="2010" name="BMC Genomics">
        <title>Transcriptome sequencing and comparative analysis of cucumber flowers with different sex types.</title>
        <authorList>
            <person name="Guo S."/>
            <person name="Zheng Y."/>
            <person name="Joung J.G."/>
            <person name="Liu S."/>
            <person name="Zhang Z."/>
            <person name="Crasta O.R."/>
            <person name="Sobral B.W."/>
            <person name="Xu Y."/>
            <person name="Huang S."/>
            <person name="Fei Z."/>
        </authorList>
    </citation>
    <scope>NUCLEOTIDE SEQUENCE [LARGE SCALE GENOMIC DNA]</scope>
    <source>
        <strain evidence="2">cv. 9930</strain>
    </source>
</reference>
<dbReference type="Proteomes" id="UP000029981">
    <property type="component" value="Chromosome 5"/>
</dbReference>
<name>A0A0A0KR43_CUCSA</name>
<accession>A0A0A0KR43</accession>
<organism evidence="1 2">
    <name type="scientific">Cucumis sativus</name>
    <name type="common">Cucumber</name>
    <dbReference type="NCBI Taxonomy" id="3659"/>
    <lineage>
        <taxon>Eukaryota</taxon>
        <taxon>Viridiplantae</taxon>
        <taxon>Streptophyta</taxon>
        <taxon>Embryophyta</taxon>
        <taxon>Tracheophyta</taxon>
        <taxon>Spermatophyta</taxon>
        <taxon>Magnoliopsida</taxon>
        <taxon>eudicotyledons</taxon>
        <taxon>Gunneridae</taxon>
        <taxon>Pentapetalae</taxon>
        <taxon>rosids</taxon>
        <taxon>fabids</taxon>
        <taxon>Cucurbitales</taxon>
        <taxon>Cucurbitaceae</taxon>
        <taxon>Benincaseae</taxon>
        <taxon>Cucumis</taxon>
    </lineage>
</organism>
<dbReference type="Gramene" id="KGN50196">
    <property type="protein sequence ID" value="KGN50196"/>
    <property type="gene ID" value="Csa_5G158520"/>
</dbReference>
<evidence type="ECO:0000313" key="2">
    <source>
        <dbReference type="Proteomes" id="UP000029981"/>
    </source>
</evidence>
<reference evidence="1 2" key="4">
    <citation type="journal article" date="2011" name="BMC Genomics">
        <title>RNA-Seq improves annotation of protein-coding genes in the cucumber genome.</title>
        <authorList>
            <person name="Li Z."/>
            <person name="Zhang Z."/>
            <person name="Yan P."/>
            <person name="Huang S."/>
            <person name="Fei Z."/>
            <person name="Lin K."/>
        </authorList>
    </citation>
    <scope>NUCLEOTIDE SEQUENCE [LARGE SCALE GENOMIC DNA]</scope>
    <source>
        <strain evidence="2">cv. 9930</strain>
    </source>
</reference>
<proteinExistence type="predicted"/>
<reference evidence="1 2" key="2">
    <citation type="journal article" date="2009" name="PLoS ONE">
        <title>An integrated genetic and cytogenetic map of the cucumber genome.</title>
        <authorList>
            <person name="Ren Y."/>
            <person name="Zhang Z."/>
            <person name="Liu J."/>
            <person name="Staub J.E."/>
            <person name="Han Y."/>
            <person name="Cheng Z."/>
            <person name="Li X."/>
            <person name="Lu J."/>
            <person name="Miao H."/>
            <person name="Kang H."/>
            <person name="Xie B."/>
            <person name="Gu X."/>
            <person name="Wang X."/>
            <person name="Du Y."/>
            <person name="Jin W."/>
            <person name="Huang S."/>
        </authorList>
    </citation>
    <scope>NUCLEOTIDE SEQUENCE [LARGE SCALE GENOMIC DNA]</scope>
    <source>
        <strain evidence="2">cv. 9930</strain>
    </source>
</reference>
<keyword evidence="2" id="KW-1185">Reference proteome</keyword>